<dbReference type="Gene3D" id="3.40.1610.10">
    <property type="entry name" value="CV3147-like domain"/>
    <property type="match status" value="1"/>
</dbReference>
<feature type="domain" description="S-Me-THD-like C-terminal" evidence="2">
    <location>
        <begin position="184"/>
        <end position="335"/>
    </location>
</feature>
<dbReference type="InterPro" id="IPR010318">
    <property type="entry name" value="S-Me-THD_N"/>
</dbReference>
<protein>
    <submittedName>
        <fullName evidence="3">DUF917 family protein</fullName>
    </submittedName>
</protein>
<dbReference type="Pfam" id="PF06032">
    <property type="entry name" value="S-Me-THD_N"/>
    <property type="match status" value="1"/>
</dbReference>
<dbReference type="Gene3D" id="2.40.390.10">
    <property type="entry name" value="CV3147-like"/>
    <property type="match status" value="1"/>
</dbReference>
<reference evidence="3 4" key="1">
    <citation type="submission" date="2019-08" db="EMBL/GenBank/DDBJ databases">
        <title>In-depth cultivation of the pig gut microbiome towards novel bacterial diversity and tailored functional studies.</title>
        <authorList>
            <person name="Wylensek D."/>
            <person name="Hitch T.C.A."/>
            <person name="Clavel T."/>
        </authorList>
    </citation>
    <scope>NUCLEOTIDE SEQUENCE [LARGE SCALE GENOMIC DNA]</scope>
    <source>
        <strain evidence="3 4">WCA-380-WT-2B</strain>
    </source>
</reference>
<dbReference type="Proteomes" id="UP000441925">
    <property type="component" value="Unassembled WGS sequence"/>
</dbReference>
<keyword evidence="4" id="KW-1185">Reference proteome</keyword>
<organism evidence="3 4">
    <name type="scientific">Anaerococcus porci</name>
    <dbReference type="NCBI Taxonomy" id="2652269"/>
    <lineage>
        <taxon>Bacteria</taxon>
        <taxon>Bacillati</taxon>
        <taxon>Bacillota</taxon>
        <taxon>Tissierellia</taxon>
        <taxon>Tissierellales</taxon>
        <taxon>Peptoniphilaceae</taxon>
        <taxon>Anaerococcus</taxon>
    </lineage>
</organism>
<evidence type="ECO:0000259" key="2">
    <source>
        <dbReference type="Pfam" id="PF20906"/>
    </source>
</evidence>
<dbReference type="InterPro" id="IPR024071">
    <property type="entry name" value="S-Me-THD_C_sf"/>
</dbReference>
<dbReference type="EMBL" id="VULQ01000001">
    <property type="protein sequence ID" value="MSS77051.1"/>
    <property type="molecule type" value="Genomic_DNA"/>
</dbReference>
<dbReference type="InterPro" id="IPR048350">
    <property type="entry name" value="S-Me-THD-like_C"/>
</dbReference>
<comment type="caution">
    <text evidence="3">The sequence shown here is derived from an EMBL/GenBank/DDBJ whole genome shotgun (WGS) entry which is preliminary data.</text>
</comment>
<dbReference type="Pfam" id="PF20906">
    <property type="entry name" value="S-Me-THD_C"/>
    <property type="match status" value="1"/>
</dbReference>
<accession>A0A6N7VDV7</accession>
<dbReference type="InterPro" id="IPR027479">
    <property type="entry name" value="S-Me-THD_N_sf"/>
</dbReference>
<evidence type="ECO:0000313" key="3">
    <source>
        <dbReference type="EMBL" id="MSS77051.1"/>
    </source>
</evidence>
<name>A0A6N7VDV7_9FIRM</name>
<proteinExistence type="predicted"/>
<dbReference type="AlphaFoldDB" id="A0A6N7VDV7"/>
<feature type="domain" description="S-Me-THD N-terminal" evidence="1">
    <location>
        <begin position="17"/>
        <end position="154"/>
    </location>
</feature>
<gene>
    <name evidence="3" type="ORF">FYJ26_01145</name>
</gene>
<sequence length="358" mass="38694">MVLVLGGIFMKKLNEIDVEKAIIGGSVLGGGGGGSKIQGKKIGLLALEKGEVRLSDINEFDDEDIIVCTSLVGAPSSKEQYVSQDDYLYTISKMSEELGKDIKGVITIENGGGATVNGWMQSVISNVPVVDAPANGRAHPTGIMGSLNLHKVEGYESIQVYAGGNPEKKMNIRGVVRGDINNCAKLVREAAVHAGGLVVVARNSVKASYLKKNGAIGAISKALSLGEKMLEVKETNGNPIETAVEFLGGEIITEGKIENFKLDMKEGFDIGSFNVGDYQLTFWNEYMTIDKKEKRLYSFPDLIMTFNKKNYDTVTTAEVEENMKVVIIGVKADKLILGSPMHERTLLDEVSKIIGKEI</sequence>
<evidence type="ECO:0000259" key="1">
    <source>
        <dbReference type="Pfam" id="PF06032"/>
    </source>
</evidence>
<dbReference type="SUPFAM" id="SSF160991">
    <property type="entry name" value="CV3147-like"/>
    <property type="match status" value="1"/>
</dbReference>
<evidence type="ECO:0000313" key="4">
    <source>
        <dbReference type="Proteomes" id="UP000441925"/>
    </source>
</evidence>